<reference evidence="2" key="1">
    <citation type="submission" date="2018-08" db="EMBL/GenBank/DDBJ databases">
        <authorList>
            <person name="Rossello M."/>
        </authorList>
    </citation>
    <scope>NUCLEOTIDE SEQUENCE [LARGE SCALE GENOMIC DNA]</scope>
    <source>
        <strain evidence="2">cv. Chinese Spring</strain>
    </source>
</reference>
<dbReference type="AlphaFoldDB" id="A0A3B6SKU4"/>
<accession>A0A3B6SKU4</accession>
<keyword evidence="1" id="KW-1133">Transmembrane helix</keyword>
<dbReference type="Gramene" id="TraesROB_scaffold_164016_01G000100.1">
    <property type="protein sequence ID" value="TraesROB_scaffold_164016_01G000100.1"/>
    <property type="gene ID" value="TraesROB_scaffold_164016_01G000100"/>
</dbReference>
<sequence length="299" mass="32844">MCLRYLSVPMAAKSVVEKLALFSISSLLLLRVSSCTPSPPLSLSLSGGSAVRCEDGLGGRSPSVHSSLSFRCRLCLASVASGVMPYLSSPSTHPGSVWWSPVASQVGHPWWMEADGSGSGASSLSPISLRSSLIWRMALCCCLLFPVTLVVDEERGRCRYLKPADRVRAYQQSIPWWSDGALDWLPVSASSLLLLAEWQPTPFLPACVPCGRQTQLLFGGYGVQVLRPWRFLRAKWFVPGGDEVQSGRWLLGTRSRFLLSVWGPPCKSQGLVCYVFYFEVLVGALYFYRFVLNESSGSF</sequence>
<dbReference type="Gramene" id="TraesCLE_scaffold_003888_01G000200.1">
    <property type="protein sequence ID" value="TraesCLE_scaffold_003888_01G000200.1"/>
    <property type="gene ID" value="TraesCLE_scaffold_003888_01G000200"/>
</dbReference>
<dbReference type="Gramene" id="TraesCAD_scaffold_004239_01G000200.1">
    <property type="protein sequence ID" value="TraesCAD_scaffold_004239_01G000200.1"/>
    <property type="gene ID" value="TraesCAD_scaffold_004239_01G000200"/>
</dbReference>
<evidence type="ECO:0000313" key="2">
    <source>
        <dbReference type="EnsemblPlants" id="TraesCS7B02G187800.1.cds1"/>
    </source>
</evidence>
<organism evidence="2">
    <name type="scientific">Triticum aestivum</name>
    <name type="common">Wheat</name>
    <dbReference type="NCBI Taxonomy" id="4565"/>
    <lineage>
        <taxon>Eukaryota</taxon>
        <taxon>Viridiplantae</taxon>
        <taxon>Streptophyta</taxon>
        <taxon>Embryophyta</taxon>
        <taxon>Tracheophyta</taxon>
        <taxon>Spermatophyta</taxon>
        <taxon>Magnoliopsida</taxon>
        <taxon>Liliopsida</taxon>
        <taxon>Poales</taxon>
        <taxon>Poaceae</taxon>
        <taxon>BOP clade</taxon>
        <taxon>Pooideae</taxon>
        <taxon>Triticodae</taxon>
        <taxon>Triticeae</taxon>
        <taxon>Triticinae</taxon>
        <taxon>Triticum</taxon>
    </lineage>
</organism>
<dbReference type="Gramene" id="TraesMAC7B03G04136750.1">
    <property type="protein sequence ID" value="TraesMAC7B03G04136750.1.CDS1"/>
    <property type="gene ID" value="TraesMAC7B03G04136750"/>
</dbReference>
<dbReference type="EnsemblPlants" id="TraesCS7B02G187800.1">
    <property type="protein sequence ID" value="TraesCS7B02G187800.1.cds1"/>
    <property type="gene ID" value="TraesCS7B02G187800"/>
</dbReference>
<keyword evidence="1" id="KW-0472">Membrane</keyword>
<dbReference type="Gramene" id="TraesCS7B03G0534600.1">
    <property type="protein sequence ID" value="TraesCS7B03G0534600.1.CDS1"/>
    <property type="gene ID" value="TraesCS7B03G0534600"/>
</dbReference>
<evidence type="ECO:0000256" key="1">
    <source>
        <dbReference type="SAM" id="Phobius"/>
    </source>
</evidence>
<proteinExistence type="predicted"/>
<name>A0A3B6SKU4_WHEAT</name>
<feature type="transmembrane region" description="Helical" evidence="1">
    <location>
        <begin position="133"/>
        <end position="151"/>
    </location>
</feature>
<dbReference type="Gramene" id="TraesJAG7B03G04124750.1">
    <property type="protein sequence ID" value="TraesJAG7B03G04124750.1.CDS1"/>
    <property type="gene ID" value="TraesJAG7B03G04124750"/>
</dbReference>
<evidence type="ECO:0000313" key="3">
    <source>
        <dbReference type="Proteomes" id="UP000019116"/>
    </source>
</evidence>
<reference evidence="2" key="2">
    <citation type="submission" date="2018-10" db="UniProtKB">
        <authorList>
            <consortium name="EnsemblPlants"/>
        </authorList>
    </citation>
    <scope>IDENTIFICATION</scope>
</reference>
<keyword evidence="3" id="KW-1185">Reference proteome</keyword>
<dbReference type="Gramene" id="TraesSYM7B03G04184290.1">
    <property type="protein sequence ID" value="TraesSYM7B03G04184290.1.CDS1"/>
    <property type="gene ID" value="TraesSYM7B03G04184290"/>
</dbReference>
<keyword evidence="1" id="KW-0812">Transmembrane</keyword>
<dbReference type="Gramene" id="TraesCS7B02G187800.1">
    <property type="protein sequence ID" value="TraesCS7B02G187800.1.cds1"/>
    <property type="gene ID" value="TraesCS7B02G187800"/>
</dbReference>
<feature type="transmembrane region" description="Helical" evidence="1">
    <location>
        <begin position="271"/>
        <end position="291"/>
    </location>
</feature>
<dbReference type="Gramene" id="TraesWEE_scaffold_015354_01G000100.1">
    <property type="protein sequence ID" value="TraesWEE_scaffold_015354_01G000100.1"/>
    <property type="gene ID" value="TraesWEE_scaffold_015354_01G000100"/>
</dbReference>
<protein>
    <submittedName>
        <fullName evidence="2">Uncharacterized protein</fullName>
    </submittedName>
</protein>
<dbReference type="Proteomes" id="UP000019116">
    <property type="component" value="Chromosome 7B"/>
</dbReference>